<dbReference type="RefSeq" id="XP_031076283.1">
    <property type="nucleotide sequence ID" value="XM_031225669.1"/>
</dbReference>
<accession>A0A1L7V8Q2</accession>
<evidence type="ECO:0000313" key="3">
    <source>
        <dbReference type="Proteomes" id="UP000183971"/>
    </source>
</evidence>
<evidence type="ECO:0000256" key="1">
    <source>
        <dbReference type="SAM" id="MobiDB-lite"/>
    </source>
</evidence>
<reference evidence="3" key="1">
    <citation type="journal article" date="2016" name="Genome Biol. Evol.">
        <title>Comparative 'omics' of the Fusarium fujikuroi species complex highlights differences in genetic potential and metabolite synthesis.</title>
        <authorList>
            <person name="Niehaus E.-M."/>
            <person name="Muensterkoetter M."/>
            <person name="Proctor R.H."/>
            <person name="Brown D.W."/>
            <person name="Sharon A."/>
            <person name="Idan Y."/>
            <person name="Oren-Young L."/>
            <person name="Sieber C.M."/>
            <person name="Novak O."/>
            <person name="Pencik A."/>
            <person name="Tarkowska D."/>
            <person name="Hromadova K."/>
            <person name="Freeman S."/>
            <person name="Maymon M."/>
            <person name="Elazar M."/>
            <person name="Youssef S.A."/>
            <person name="El-Shabrawy E.S.M."/>
            <person name="Shalaby A.B.A."/>
            <person name="Houterman P."/>
            <person name="Brock N.L."/>
            <person name="Burkhardt I."/>
            <person name="Tsavkelova E.A."/>
            <person name="Dickschat J.S."/>
            <person name="Galuszka P."/>
            <person name="Gueldener U."/>
            <person name="Tudzynski B."/>
        </authorList>
    </citation>
    <scope>NUCLEOTIDE SEQUENCE [LARGE SCALE GENOMIC DNA]</scope>
    <source>
        <strain evidence="3">ET1</strain>
    </source>
</reference>
<gene>
    <name evidence="2" type="ORF">FPRO_00187</name>
</gene>
<sequence>MTASQADLDPHSPTTNGLFTILQLFRIQTTLEPIGTRVSVPHQFAALSQGMYRPHLWVNRTSFPRNEVTAALARMLTLVSVPLQEVKAALPGRAARMNQWTFFNKKIEAFKAQSNDGSTPSTPVKKATPGRKRAPKAKKGGSDEQSAAQVMENQMYQAQPVLTGNFMPMDDVFRPLARGIGETLEHHPFSGLALPGHAPNPTPDATERAPEGQVFVASQQVPEDQLVVAAQQHPWLPSQLLVALTIWTYLSILIYSSMSLCRYTQAHLTMSMQAQGHPARSGVTAYWGCLCRWSDEEEAYET</sequence>
<proteinExistence type="predicted"/>
<keyword evidence="3" id="KW-1185">Reference proteome</keyword>
<comment type="caution">
    <text evidence="2">The sequence shown here is derived from an EMBL/GenBank/DDBJ whole genome shotgun (WGS) entry which is preliminary data.</text>
</comment>
<evidence type="ECO:0000313" key="2">
    <source>
        <dbReference type="EMBL" id="CZR35690.1"/>
    </source>
</evidence>
<dbReference type="VEuPathDB" id="FungiDB:FPRO_00187"/>
<dbReference type="AlphaFoldDB" id="A0A1L7V8Q2"/>
<name>A0A1L7V8Q2_FUSPR</name>
<feature type="region of interest" description="Disordered" evidence="1">
    <location>
        <begin position="113"/>
        <end position="147"/>
    </location>
</feature>
<protein>
    <submittedName>
        <fullName evidence="2">Uncharacterized protein</fullName>
    </submittedName>
</protein>
<dbReference type="GeneID" id="42045077"/>
<feature type="compositionally biased region" description="Basic residues" evidence="1">
    <location>
        <begin position="128"/>
        <end position="139"/>
    </location>
</feature>
<feature type="compositionally biased region" description="Polar residues" evidence="1">
    <location>
        <begin position="113"/>
        <end position="122"/>
    </location>
</feature>
<dbReference type="Proteomes" id="UP000183971">
    <property type="component" value="Unassembled WGS sequence"/>
</dbReference>
<organism evidence="2 3">
    <name type="scientific">Fusarium proliferatum (strain ET1)</name>
    <name type="common">Orchid endophyte fungus</name>
    <dbReference type="NCBI Taxonomy" id="1227346"/>
    <lineage>
        <taxon>Eukaryota</taxon>
        <taxon>Fungi</taxon>
        <taxon>Dikarya</taxon>
        <taxon>Ascomycota</taxon>
        <taxon>Pezizomycotina</taxon>
        <taxon>Sordariomycetes</taxon>
        <taxon>Hypocreomycetidae</taxon>
        <taxon>Hypocreales</taxon>
        <taxon>Nectriaceae</taxon>
        <taxon>Fusarium</taxon>
        <taxon>Fusarium fujikuroi species complex</taxon>
    </lineage>
</organism>
<dbReference type="EMBL" id="FJOF01000001">
    <property type="protein sequence ID" value="CZR35690.1"/>
    <property type="molecule type" value="Genomic_DNA"/>
</dbReference>